<name>A0A0F9LZM6_9ZZZZ</name>
<protein>
    <submittedName>
        <fullName evidence="1">Uncharacterized protein</fullName>
    </submittedName>
</protein>
<organism evidence="1">
    <name type="scientific">marine sediment metagenome</name>
    <dbReference type="NCBI Taxonomy" id="412755"/>
    <lineage>
        <taxon>unclassified sequences</taxon>
        <taxon>metagenomes</taxon>
        <taxon>ecological metagenomes</taxon>
    </lineage>
</organism>
<sequence length="97" mass="11380">MGHFILDVEIPISQHAILREICIEKYNHRNFVELLQKIFPKVLTYILQGYLAKKQKLAKKEKKDHIDNLIDLHKTLINDAIPKIEKEINNHKEGGEI</sequence>
<gene>
    <name evidence="1" type="ORF">LCGC14_1446380</name>
</gene>
<evidence type="ECO:0000313" key="1">
    <source>
        <dbReference type="EMBL" id="KKM69875.1"/>
    </source>
</evidence>
<dbReference type="AlphaFoldDB" id="A0A0F9LZM6"/>
<comment type="caution">
    <text evidence="1">The sequence shown here is derived from an EMBL/GenBank/DDBJ whole genome shotgun (WGS) entry which is preliminary data.</text>
</comment>
<reference evidence="1" key="1">
    <citation type="journal article" date="2015" name="Nature">
        <title>Complex archaea that bridge the gap between prokaryotes and eukaryotes.</title>
        <authorList>
            <person name="Spang A."/>
            <person name="Saw J.H."/>
            <person name="Jorgensen S.L."/>
            <person name="Zaremba-Niedzwiedzka K."/>
            <person name="Martijn J."/>
            <person name="Lind A.E."/>
            <person name="van Eijk R."/>
            <person name="Schleper C."/>
            <person name="Guy L."/>
            <person name="Ettema T.J."/>
        </authorList>
    </citation>
    <scope>NUCLEOTIDE SEQUENCE</scope>
</reference>
<proteinExistence type="predicted"/>
<accession>A0A0F9LZM6</accession>
<dbReference type="EMBL" id="LAZR01009915">
    <property type="protein sequence ID" value="KKM69875.1"/>
    <property type="molecule type" value="Genomic_DNA"/>
</dbReference>